<accession>V4N2U5</accession>
<dbReference type="SUPFAM" id="SSF81383">
    <property type="entry name" value="F-box domain"/>
    <property type="match status" value="1"/>
</dbReference>
<dbReference type="Pfam" id="PF24758">
    <property type="entry name" value="LRR_At5g56370"/>
    <property type="match status" value="1"/>
</dbReference>
<dbReference type="OMA" id="WTAPYIR"/>
<proteinExistence type="predicted"/>
<dbReference type="SMART" id="SM00256">
    <property type="entry name" value="FBOX"/>
    <property type="match status" value="1"/>
</dbReference>
<gene>
    <name evidence="2" type="ORF">EUTSA_v10001210mg</name>
</gene>
<dbReference type="InterPro" id="IPR032675">
    <property type="entry name" value="LRR_dom_sf"/>
</dbReference>
<dbReference type="InterPro" id="IPR050232">
    <property type="entry name" value="FBL13/AtMIF1-like"/>
</dbReference>
<dbReference type="STRING" id="72664.V4N2U5"/>
<dbReference type="AlphaFoldDB" id="V4N2U5"/>
<dbReference type="InterPro" id="IPR053781">
    <property type="entry name" value="F-box_AtFBL13-like"/>
</dbReference>
<sequence length="445" mass="50839">MSCSQEDAGEWSCLAGEIKLEGRTIGEMEESQKRGEADLGFSFSLVIFLFSQSKIGGNNRRNQNLVNEDRISELPEVLLLQILSSLATKNVIATSVLSKRWRSLWKMVPRLKFDSEDHHTFSGNVYRSLISHKSPFLESLHLTISDESDASDIGIWIGIAFARHVRRLVLDIDLEVTFPSLLCSWNDILEILKLKDCILVDFPTRVCFLSLRKLHLYYMQFRDEASVCNLFSGCPVLEDLVVNRTTNLDVETFTIAVPSLQMLTIYDDQAVEGQGGYVINTPSLKYLNIDGSGFAGLEFLLIENAPELVEAKIKDVSDLVNENILESITSAKRLCLHISPLKSWWYGFKDCHKWNQPKCVPECLLYHLETFVWTRYQWQREADKENARRLKKATLSTDFIECKKLEKLEKRREMLNELASVVKASNSCHLVLESDTYSDDEDDSS</sequence>
<dbReference type="Proteomes" id="UP000030689">
    <property type="component" value="Unassembled WGS sequence"/>
</dbReference>
<evidence type="ECO:0000313" key="3">
    <source>
        <dbReference type="Proteomes" id="UP000030689"/>
    </source>
</evidence>
<dbReference type="SUPFAM" id="SSF52058">
    <property type="entry name" value="L domain-like"/>
    <property type="match status" value="1"/>
</dbReference>
<organism evidence="2 3">
    <name type="scientific">Eutrema salsugineum</name>
    <name type="common">Saltwater cress</name>
    <name type="synonym">Sisymbrium salsugineum</name>
    <dbReference type="NCBI Taxonomy" id="72664"/>
    <lineage>
        <taxon>Eukaryota</taxon>
        <taxon>Viridiplantae</taxon>
        <taxon>Streptophyta</taxon>
        <taxon>Embryophyta</taxon>
        <taxon>Tracheophyta</taxon>
        <taxon>Spermatophyta</taxon>
        <taxon>Magnoliopsida</taxon>
        <taxon>eudicotyledons</taxon>
        <taxon>Gunneridae</taxon>
        <taxon>Pentapetalae</taxon>
        <taxon>rosids</taxon>
        <taxon>malvids</taxon>
        <taxon>Brassicales</taxon>
        <taxon>Brassicaceae</taxon>
        <taxon>Eutremeae</taxon>
        <taxon>Eutrema</taxon>
    </lineage>
</organism>
<dbReference type="eggNOG" id="ENOG502RYTW">
    <property type="taxonomic scope" value="Eukaryota"/>
</dbReference>
<evidence type="ECO:0000313" key="2">
    <source>
        <dbReference type="EMBL" id="ESQ39511.1"/>
    </source>
</evidence>
<dbReference type="InterPro" id="IPR001810">
    <property type="entry name" value="F-box_dom"/>
</dbReference>
<dbReference type="InterPro" id="IPR036047">
    <property type="entry name" value="F-box-like_dom_sf"/>
</dbReference>
<dbReference type="PROSITE" id="PS50181">
    <property type="entry name" value="FBOX"/>
    <property type="match status" value="1"/>
</dbReference>
<dbReference type="Gene3D" id="1.20.1280.50">
    <property type="match status" value="1"/>
</dbReference>
<dbReference type="Gene3D" id="3.80.10.10">
    <property type="entry name" value="Ribonuclease Inhibitor"/>
    <property type="match status" value="1"/>
</dbReference>
<dbReference type="EMBL" id="KI517465">
    <property type="protein sequence ID" value="ESQ39511.1"/>
    <property type="molecule type" value="Genomic_DNA"/>
</dbReference>
<dbReference type="KEGG" id="eus:EUTSA_v10001210mg"/>
<dbReference type="Gramene" id="ESQ39511">
    <property type="protein sequence ID" value="ESQ39511"/>
    <property type="gene ID" value="EUTSA_v10001210mg"/>
</dbReference>
<dbReference type="SMART" id="SM00579">
    <property type="entry name" value="FBD"/>
    <property type="match status" value="1"/>
</dbReference>
<dbReference type="Pfam" id="PF08387">
    <property type="entry name" value="FBD"/>
    <property type="match status" value="1"/>
</dbReference>
<dbReference type="InterPro" id="IPR055411">
    <property type="entry name" value="LRR_FXL15/At3g58940/PEG3-like"/>
</dbReference>
<evidence type="ECO:0000259" key="1">
    <source>
        <dbReference type="PROSITE" id="PS50181"/>
    </source>
</evidence>
<keyword evidence="3" id="KW-1185">Reference proteome</keyword>
<dbReference type="PANTHER" id="PTHR31900:SF34">
    <property type="entry name" value="EMB|CAB62440.1-RELATED"/>
    <property type="match status" value="1"/>
</dbReference>
<dbReference type="CDD" id="cd22160">
    <property type="entry name" value="F-box_AtFBL13-like"/>
    <property type="match status" value="1"/>
</dbReference>
<protein>
    <recommendedName>
        <fullName evidence="1">F-box domain-containing protein</fullName>
    </recommendedName>
</protein>
<dbReference type="PANTHER" id="PTHR31900">
    <property type="entry name" value="F-BOX/RNI SUPERFAMILY PROTEIN-RELATED"/>
    <property type="match status" value="1"/>
</dbReference>
<dbReference type="InterPro" id="IPR006566">
    <property type="entry name" value="FBD"/>
</dbReference>
<dbReference type="Pfam" id="PF00646">
    <property type="entry name" value="F-box"/>
    <property type="match status" value="1"/>
</dbReference>
<name>V4N2U5_EUTSA</name>
<reference evidence="2 3" key="1">
    <citation type="journal article" date="2013" name="Front. Plant Sci.">
        <title>The Reference Genome of the Halophytic Plant Eutrema salsugineum.</title>
        <authorList>
            <person name="Yang R."/>
            <person name="Jarvis D.E."/>
            <person name="Chen H."/>
            <person name="Beilstein M.A."/>
            <person name="Grimwood J."/>
            <person name="Jenkins J."/>
            <person name="Shu S."/>
            <person name="Prochnik S."/>
            <person name="Xin M."/>
            <person name="Ma C."/>
            <person name="Schmutz J."/>
            <person name="Wing R.A."/>
            <person name="Mitchell-Olds T."/>
            <person name="Schumaker K.S."/>
            <person name="Wang X."/>
        </authorList>
    </citation>
    <scope>NUCLEOTIDE SEQUENCE [LARGE SCALE GENOMIC DNA]</scope>
</reference>
<feature type="domain" description="F-box" evidence="1">
    <location>
        <begin position="68"/>
        <end position="104"/>
    </location>
</feature>